<name>A0A9N9T671_DIABA</name>
<dbReference type="Proteomes" id="UP001153709">
    <property type="component" value="Chromosome 6"/>
</dbReference>
<protein>
    <submittedName>
        <fullName evidence="1">Uncharacterized protein</fullName>
    </submittedName>
</protein>
<evidence type="ECO:0000313" key="2">
    <source>
        <dbReference type="Proteomes" id="UP001153709"/>
    </source>
</evidence>
<dbReference type="EMBL" id="OU898281">
    <property type="protein sequence ID" value="CAG9836538.1"/>
    <property type="molecule type" value="Genomic_DNA"/>
</dbReference>
<organism evidence="1 2">
    <name type="scientific">Diabrotica balteata</name>
    <name type="common">Banded cucumber beetle</name>
    <dbReference type="NCBI Taxonomy" id="107213"/>
    <lineage>
        <taxon>Eukaryota</taxon>
        <taxon>Metazoa</taxon>
        <taxon>Ecdysozoa</taxon>
        <taxon>Arthropoda</taxon>
        <taxon>Hexapoda</taxon>
        <taxon>Insecta</taxon>
        <taxon>Pterygota</taxon>
        <taxon>Neoptera</taxon>
        <taxon>Endopterygota</taxon>
        <taxon>Coleoptera</taxon>
        <taxon>Polyphaga</taxon>
        <taxon>Cucujiformia</taxon>
        <taxon>Chrysomeloidea</taxon>
        <taxon>Chrysomelidae</taxon>
        <taxon>Galerucinae</taxon>
        <taxon>Diabroticina</taxon>
        <taxon>Diabroticites</taxon>
        <taxon>Diabrotica</taxon>
    </lineage>
</organism>
<evidence type="ECO:0000313" key="1">
    <source>
        <dbReference type="EMBL" id="CAG9836538.1"/>
    </source>
</evidence>
<keyword evidence="2" id="KW-1185">Reference proteome</keyword>
<dbReference type="AlphaFoldDB" id="A0A9N9T671"/>
<gene>
    <name evidence="1" type="ORF">DIABBA_LOCUS9620</name>
</gene>
<proteinExistence type="predicted"/>
<sequence>MKDKTRYTSMSTENEGYAVLLEKDNIAIGEELALENSNETNHSSNAIPIRKSSNIKRRWHQAVASASAVLMKHLLEEEKNNKEKDDIDLFFDIMKGTVKKFNAGNKLLAKQRDFGVISDLEEFNLKKLTYSSSVTNVHQHY</sequence>
<accession>A0A9N9T671</accession>
<dbReference type="OrthoDB" id="6603924at2759"/>
<reference evidence="1" key="1">
    <citation type="submission" date="2022-01" db="EMBL/GenBank/DDBJ databases">
        <authorList>
            <person name="King R."/>
        </authorList>
    </citation>
    <scope>NUCLEOTIDE SEQUENCE</scope>
</reference>